<evidence type="ECO:0000256" key="7">
    <source>
        <dbReference type="SAM" id="Phobius"/>
    </source>
</evidence>
<evidence type="ECO:0000256" key="3">
    <source>
        <dbReference type="ARBA" id="ARBA00022692"/>
    </source>
</evidence>
<keyword evidence="5 7" id="KW-0472">Membrane</keyword>
<proteinExistence type="evidence at transcript level"/>
<evidence type="ECO:0000259" key="8">
    <source>
        <dbReference type="PROSITE" id="PS50262"/>
    </source>
</evidence>
<dbReference type="GO" id="GO:0042277">
    <property type="term" value="F:peptide binding"/>
    <property type="evidence" value="ECO:0007669"/>
    <property type="project" value="TreeGrafter"/>
</dbReference>
<comment type="subcellular location">
    <subcellularLocation>
        <location evidence="1">Cell membrane</location>
        <topology evidence="1">Multi-pass membrane protein</topology>
    </subcellularLocation>
</comment>
<dbReference type="GO" id="GO:0004930">
    <property type="term" value="F:G protein-coupled receptor activity"/>
    <property type="evidence" value="ECO:0007669"/>
    <property type="project" value="InterPro"/>
</dbReference>
<dbReference type="Pfam" id="PF00001">
    <property type="entry name" value="7tm_1"/>
    <property type="match status" value="1"/>
</dbReference>
<dbReference type="PANTHER" id="PTHR24241">
    <property type="entry name" value="NEUROPEPTIDE RECEPTOR-RELATED G-PROTEIN COUPLED RECEPTOR"/>
    <property type="match status" value="1"/>
</dbReference>
<protein>
    <submittedName>
        <fullName evidence="9">Gonadotropin-releasing hormone</fullName>
    </submittedName>
</protein>
<dbReference type="EMBL" id="KT779931">
    <property type="protein sequence ID" value="ALJ77069.1"/>
    <property type="molecule type" value="mRNA"/>
</dbReference>
<feature type="transmembrane region" description="Helical" evidence="7">
    <location>
        <begin position="71"/>
        <end position="95"/>
    </location>
</feature>
<keyword evidence="2" id="KW-1003">Cell membrane</keyword>
<name>A0A0P0HUS6_9MOLL</name>
<feature type="transmembrane region" description="Helical" evidence="7">
    <location>
        <begin position="197"/>
        <end position="221"/>
    </location>
</feature>
<dbReference type="InterPro" id="IPR017452">
    <property type="entry name" value="GPCR_Rhodpsn_7TM"/>
</dbReference>
<reference evidence="9" key="1">
    <citation type="submission" date="2015-09" db="EMBL/GenBank/DDBJ databases">
        <title>Molecular characterization and gene expression of Sepiella maindroni gonadotropin-releasing hormone receptor.</title>
        <authorList>
            <person name="Yan Y."/>
        </authorList>
    </citation>
    <scope>NUCLEOTIDE SEQUENCE</scope>
</reference>
<evidence type="ECO:0000256" key="4">
    <source>
        <dbReference type="ARBA" id="ARBA00022989"/>
    </source>
</evidence>
<feature type="transmembrane region" description="Helical" evidence="7">
    <location>
        <begin position="115"/>
        <end position="136"/>
    </location>
</feature>
<feature type="transmembrane region" description="Helical" evidence="7">
    <location>
        <begin position="269"/>
        <end position="294"/>
    </location>
</feature>
<dbReference type="PANTHER" id="PTHR24241:SF59">
    <property type="entry name" value="ADIPOKINETIC HORMONE RECEPTOR, ISOFORM C"/>
    <property type="match status" value="1"/>
</dbReference>
<feature type="transmembrane region" description="Helical" evidence="7">
    <location>
        <begin position="33"/>
        <end position="59"/>
    </location>
</feature>
<dbReference type="InterPro" id="IPR000276">
    <property type="entry name" value="GPCR_Rhodpsn"/>
</dbReference>
<evidence type="ECO:0000313" key="9">
    <source>
        <dbReference type="EMBL" id="ALJ77069.1"/>
    </source>
</evidence>
<keyword evidence="6" id="KW-0675">Receptor</keyword>
<feature type="transmembrane region" description="Helical" evidence="7">
    <location>
        <begin position="148"/>
        <end position="169"/>
    </location>
</feature>
<feature type="domain" description="G-protein coupled receptors family 1 profile" evidence="8">
    <location>
        <begin position="50"/>
        <end position="318"/>
    </location>
</feature>
<dbReference type="Gene3D" id="1.20.1070.10">
    <property type="entry name" value="Rhodopsin 7-helix transmembrane proteins"/>
    <property type="match status" value="1"/>
</dbReference>
<accession>A0A0P0HUS6</accession>
<organism evidence="9">
    <name type="scientific">Sepiella maindroni</name>
    <dbReference type="NCBI Taxonomy" id="153280"/>
    <lineage>
        <taxon>Eukaryota</taxon>
        <taxon>Metazoa</taxon>
        <taxon>Spiralia</taxon>
        <taxon>Lophotrochozoa</taxon>
        <taxon>Mollusca</taxon>
        <taxon>Cephalopoda</taxon>
        <taxon>Coleoidea</taxon>
        <taxon>Decapodiformes</taxon>
        <taxon>Sepiida</taxon>
        <taxon>Sepiina</taxon>
        <taxon>Sepiidae</taxon>
        <taxon>Sepiella</taxon>
    </lineage>
</organism>
<keyword evidence="3 7" id="KW-0812">Transmembrane</keyword>
<keyword evidence="4 7" id="KW-1133">Transmembrane helix</keyword>
<evidence type="ECO:0000256" key="5">
    <source>
        <dbReference type="ARBA" id="ARBA00023136"/>
    </source>
</evidence>
<dbReference type="PROSITE" id="PS50262">
    <property type="entry name" value="G_PROTEIN_RECEP_F1_2"/>
    <property type="match status" value="1"/>
</dbReference>
<feature type="transmembrane region" description="Helical" evidence="7">
    <location>
        <begin position="300"/>
        <end position="321"/>
    </location>
</feature>
<evidence type="ECO:0000256" key="6">
    <source>
        <dbReference type="ARBA" id="ARBA00023170"/>
    </source>
</evidence>
<sequence>MILLAGNESVYTNGSYFVTEEPLVDAPQFDNVYMTKLCVLGTVFFISVIGNTIVIVQIFRIRGSRTTIQSLILHLAIADLMVSFFNILMDIIWTATVEWLAGDVMCKIMKCLTVFGLHLSTYITVGIALDRCFAIISPMSRSKGPFRVRIMITTAWVLSALLSMPQAFIFQEQKKLFRQGMFHQCRDSYTAAWQSQLYSASSMLLLFVIPLIIMVTAYALILKTIIKTSRQFHDTPMSSASLSCNSVNHGQIRTHLFERARKKSSRMSAVIVAAFILCWTPYYIIFLGFAFFHWENSRTVTYFFSLGTSNCMLNPLIYGAFTIYKVHRRRLVAAEGATNCLP</sequence>
<evidence type="ECO:0000256" key="1">
    <source>
        <dbReference type="ARBA" id="ARBA00004651"/>
    </source>
</evidence>
<dbReference type="PRINTS" id="PR00237">
    <property type="entry name" value="GPCRRHODOPSN"/>
</dbReference>
<dbReference type="GO" id="GO:0032870">
    <property type="term" value="P:cellular response to hormone stimulus"/>
    <property type="evidence" value="ECO:0007669"/>
    <property type="project" value="TreeGrafter"/>
</dbReference>
<dbReference type="AlphaFoldDB" id="A0A0P0HUS6"/>
<dbReference type="GO" id="GO:0005886">
    <property type="term" value="C:plasma membrane"/>
    <property type="evidence" value="ECO:0007669"/>
    <property type="project" value="UniProtKB-SubCell"/>
</dbReference>
<evidence type="ECO:0000256" key="2">
    <source>
        <dbReference type="ARBA" id="ARBA00022475"/>
    </source>
</evidence>
<dbReference type="SUPFAM" id="SSF81321">
    <property type="entry name" value="Family A G protein-coupled receptor-like"/>
    <property type="match status" value="1"/>
</dbReference>